<dbReference type="AlphaFoldDB" id="A0A8A4U2B6"/>
<dbReference type="NCBIfam" id="TIGR00732">
    <property type="entry name" value="dprA"/>
    <property type="match status" value="1"/>
</dbReference>
<dbReference type="InterPro" id="IPR041614">
    <property type="entry name" value="DprA_WH"/>
</dbReference>
<dbReference type="Pfam" id="PF02481">
    <property type="entry name" value="DNA_processg_A"/>
    <property type="match status" value="1"/>
</dbReference>
<dbReference type="KEGG" id="scor:J3U87_10390"/>
<dbReference type="EMBL" id="CP071793">
    <property type="protein sequence ID" value="QTD52875.1"/>
    <property type="molecule type" value="Genomic_DNA"/>
</dbReference>
<feature type="domain" description="Smf/DprA SLOG" evidence="2">
    <location>
        <begin position="81"/>
        <end position="289"/>
    </location>
</feature>
<dbReference type="Gene3D" id="1.10.10.10">
    <property type="entry name" value="Winged helix-like DNA-binding domain superfamily/Winged helix DNA-binding domain"/>
    <property type="match status" value="1"/>
</dbReference>
<dbReference type="RefSeq" id="WP_237382973.1">
    <property type="nucleotide sequence ID" value="NZ_CP071793.1"/>
</dbReference>
<dbReference type="SUPFAM" id="SSF102405">
    <property type="entry name" value="MCP/YpsA-like"/>
    <property type="match status" value="1"/>
</dbReference>
<dbReference type="PANTHER" id="PTHR43022">
    <property type="entry name" value="PROTEIN SMF"/>
    <property type="match status" value="1"/>
</dbReference>
<evidence type="ECO:0000313" key="5">
    <source>
        <dbReference type="Proteomes" id="UP000663929"/>
    </source>
</evidence>
<organism evidence="4 5">
    <name type="scientific">Sulfidibacter corallicola</name>
    <dbReference type="NCBI Taxonomy" id="2818388"/>
    <lineage>
        <taxon>Bacteria</taxon>
        <taxon>Pseudomonadati</taxon>
        <taxon>Acidobacteriota</taxon>
        <taxon>Holophagae</taxon>
        <taxon>Acanthopleuribacterales</taxon>
        <taxon>Acanthopleuribacteraceae</taxon>
        <taxon>Sulfidibacter</taxon>
    </lineage>
</organism>
<evidence type="ECO:0000259" key="3">
    <source>
        <dbReference type="Pfam" id="PF17782"/>
    </source>
</evidence>
<keyword evidence="5" id="KW-1185">Reference proteome</keyword>
<evidence type="ECO:0000256" key="1">
    <source>
        <dbReference type="ARBA" id="ARBA00006525"/>
    </source>
</evidence>
<comment type="similarity">
    <text evidence="1">Belongs to the DprA/Smf family.</text>
</comment>
<evidence type="ECO:0000313" key="4">
    <source>
        <dbReference type="EMBL" id="QTD52875.1"/>
    </source>
</evidence>
<protein>
    <submittedName>
        <fullName evidence="4">DNA-processing protein DprA</fullName>
    </submittedName>
</protein>
<dbReference type="InterPro" id="IPR036388">
    <property type="entry name" value="WH-like_DNA-bd_sf"/>
</dbReference>
<gene>
    <name evidence="4" type="primary">dprA</name>
    <name evidence="4" type="ORF">J3U87_10390</name>
</gene>
<dbReference type="Gene3D" id="3.40.50.450">
    <property type="match status" value="1"/>
</dbReference>
<dbReference type="GO" id="GO:0009294">
    <property type="term" value="P:DNA-mediated transformation"/>
    <property type="evidence" value="ECO:0007669"/>
    <property type="project" value="InterPro"/>
</dbReference>
<dbReference type="Pfam" id="PF17782">
    <property type="entry name" value="WHD_DprA"/>
    <property type="match status" value="1"/>
</dbReference>
<sequence>MLVVMFYQNIEEFRNALVFAASARRGPLPLLRAYQKARQHKLGLGPREWAELALAAEGIPRVRKEDAARLHADLTRRGISVTCLGDTDYPVMLAPLDDPPLVLFYRGDLACLNRPCAAIVGARACNHYGYQAAFHFAGDLARRGVTLVSGLALGIDGRAHLGALSVGGTTAAVLGSGLDAVYPPAHRDLADRIASEGGCLLSEFPPDATPRAHHFPIRNRIISGLSHAVLVVQARERSGSLITARHCLAQGRELFALPGPYHHPASAGPNGLVMRGEAQLVDSPETLAEWMGWLRQASVSEAVSASSGLKDPLALKIYDRLDAFAPVPLDTIVAELDTATGRVVAKLLELESRNMVERRPGQCYLRNPLHTAV</sequence>
<dbReference type="InterPro" id="IPR003488">
    <property type="entry name" value="DprA"/>
</dbReference>
<accession>A0A8A4U2B6</accession>
<name>A0A8A4U2B6_SULCO</name>
<dbReference type="Proteomes" id="UP000663929">
    <property type="component" value="Chromosome"/>
</dbReference>
<evidence type="ECO:0000259" key="2">
    <source>
        <dbReference type="Pfam" id="PF02481"/>
    </source>
</evidence>
<proteinExistence type="inferred from homology"/>
<dbReference type="PANTHER" id="PTHR43022:SF1">
    <property type="entry name" value="PROTEIN SMF"/>
    <property type="match status" value="1"/>
</dbReference>
<dbReference type="InterPro" id="IPR057666">
    <property type="entry name" value="DrpA_SLOG"/>
</dbReference>
<feature type="domain" description="DprA winged helix" evidence="3">
    <location>
        <begin position="310"/>
        <end position="362"/>
    </location>
</feature>
<reference evidence="4" key="1">
    <citation type="submission" date="2021-03" db="EMBL/GenBank/DDBJ databases">
        <title>Acanthopleuribacteraceae sp. M133.</title>
        <authorList>
            <person name="Wang G."/>
        </authorList>
    </citation>
    <scope>NUCLEOTIDE SEQUENCE</scope>
    <source>
        <strain evidence="4">M133</strain>
    </source>
</reference>